<keyword evidence="1" id="KW-0472">Membrane</keyword>
<evidence type="ECO:0000256" key="1">
    <source>
        <dbReference type="SAM" id="Phobius"/>
    </source>
</evidence>
<sequence>MFFIRNLGLPFLLIAGGLVAMMGLLALSQQGDGLPSGAQAARAIFPWMIPLPVCGALWAAQRLLQIWHWRRGTLNGDCQRCTGVMVGERCRMCGQRR</sequence>
<name>A0A1G8EZ36_9GAMM</name>
<keyword evidence="1" id="KW-1133">Transmembrane helix</keyword>
<dbReference type="STRING" id="29435.SAMN05216588_10752"/>
<protein>
    <submittedName>
        <fullName evidence="2">Uncharacterized protein</fullName>
    </submittedName>
</protein>
<dbReference type="EMBL" id="FNDG01000007">
    <property type="protein sequence ID" value="SDH75094.1"/>
    <property type="molecule type" value="Genomic_DNA"/>
</dbReference>
<proteinExistence type="predicted"/>
<dbReference type="Proteomes" id="UP000198606">
    <property type="component" value="Unassembled WGS sequence"/>
</dbReference>
<evidence type="ECO:0000313" key="2">
    <source>
        <dbReference type="EMBL" id="SDH75094.1"/>
    </source>
</evidence>
<gene>
    <name evidence="2" type="ORF">SAMN05216588_10752</name>
</gene>
<accession>A0A1G8EZ36</accession>
<evidence type="ECO:0000313" key="3">
    <source>
        <dbReference type="Proteomes" id="UP000198606"/>
    </source>
</evidence>
<dbReference type="AlphaFoldDB" id="A0A1G8EZ36"/>
<reference evidence="2 3" key="1">
    <citation type="submission" date="2016-10" db="EMBL/GenBank/DDBJ databases">
        <authorList>
            <person name="de Groot N.N."/>
        </authorList>
    </citation>
    <scope>NUCLEOTIDE SEQUENCE [LARGE SCALE GENOMIC DNA]</scope>
    <source>
        <strain evidence="2 3">LMG 18387</strain>
    </source>
</reference>
<feature type="transmembrane region" description="Helical" evidence="1">
    <location>
        <begin position="44"/>
        <end position="64"/>
    </location>
</feature>
<organism evidence="2 3">
    <name type="scientific">Phytopseudomonas flavescens</name>
    <dbReference type="NCBI Taxonomy" id="29435"/>
    <lineage>
        <taxon>Bacteria</taxon>
        <taxon>Pseudomonadati</taxon>
        <taxon>Pseudomonadota</taxon>
        <taxon>Gammaproteobacteria</taxon>
        <taxon>Pseudomonadales</taxon>
        <taxon>Pseudomonadaceae</taxon>
        <taxon>Phytopseudomonas</taxon>
    </lineage>
</organism>
<dbReference type="RefSeq" id="WP_084304775.1">
    <property type="nucleotide sequence ID" value="NZ_FNDG01000007.1"/>
</dbReference>
<keyword evidence="1" id="KW-0812">Transmembrane</keyword>